<sequence>MLDMDHQAAFIACKEACLNADTQHLRWQARRSVDHGAVTNSTDKITPVERPDLEPKLSAYQQAMRERLLAAPVVSTPEPWQSVALVPVGGLLGIGFASHPEDRRDLVMVVSRDGHGLFDAVTGEKIARDREPGPEDETPDSMPDMSCPGLGPITGSRVHIAGLFGGGLHTTTADGWYLEVVTPAWPNDRVLLSRDGGLPHSGPHGERWWHIFHSNYSEFRAAGFSPSGQTIAVATSSDISLWTRKTGQGHSSRAEH</sequence>
<keyword evidence="2" id="KW-1185">Reference proteome</keyword>
<comment type="caution">
    <text evidence="1">The sequence shown here is derived from an EMBL/GenBank/DDBJ whole genome shotgun (WGS) entry which is preliminary data.</text>
</comment>
<evidence type="ECO:0000313" key="2">
    <source>
        <dbReference type="Proteomes" id="UP000431826"/>
    </source>
</evidence>
<evidence type="ECO:0000313" key="1">
    <source>
        <dbReference type="EMBL" id="GFE38984.1"/>
    </source>
</evidence>
<accession>A0A640UUE1</accession>
<dbReference type="AlphaFoldDB" id="A0A640UUE1"/>
<dbReference type="EMBL" id="BLIR01000001">
    <property type="protein sequence ID" value="GFE38984.1"/>
    <property type="molecule type" value="Genomic_DNA"/>
</dbReference>
<name>A0A640UUE1_9ACTN</name>
<protein>
    <submittedName>
        <fullName evidence="1">Uncharacterized protein</fullName>
    </submittedName>
</protein>
<dbReference type="SUPFAM" id="SSF50998">
    <property type="entry name" value="Quinoprotein alcohol dehydrogenase-like"/>
    <property type="match status" value="1"/>
</dbReference>
<reference evidence="1 2" key="1">
    <citation type="submission" date="2019-12" db="EMBL/GenBank/DDBJ databases">
        <title>Whole genome shotgun sequence of Streptomyces tubercidicus NBRC 13090.</title>
        <authorList>
            <person name="Ichikawa N."/>
            <person name="Kimura A."/>
            <person name="Kitahashi Y."/>
            <person name="Komaki H."/>
            <person name="Tamura T."/>
        </authorList>
    </citation>
    <scope>NUCLEOTIDE SEQUENCE [LARGE SCALE GENOMIC DNA]</scope>
    <source>
        <strain evidence="1 2">NBRC 13090</strain>
    </source>
</reference>
<organism evidence="1 2">
    <name type="scientific">Streptomyces tubercidicus</name>
    <dbReference type="NCBI Taxonomy" id="47759"/>
    <lineage>
        <taxon>Bacteria</taxon>
        <taxon>Bacillati</taxon>
        <taxon>Actinomycetota</taxon>
        <taxon>Actinomycetes</taxon>
        <taxon>Kitasatosporales</taxon>
        <taxon>Streptomycetaceae</taxon>
        <taxon>Streptomyces</taxon>
    </lineage>
</organism>
<gene>
    <name evidence="1" type="ORF">Stube_36570</name>
</gene>
<proteinExistence type="predicted"/>
<dbReference type="InterPro" id="IPR011047">
    <property type="entry name" value="Quinoprotein_ADH-like_sf"/>
</dbReference>
<dbReference type="Proteomes" id="UP000431826">
    <property type="component" value="Unassembled WGS sequence"/>
</dbReference>